<dbReference type="Gene3D" id="3.40.50.720">
    <property type="entry name" value="NAD(P)-binding Rossmann-like Domain"/>
    <property type="match status" value="1"/>
</dbReference>
<dbReference type="InterPro" id="IPR000594">
    <property type="entry name" value="ThiF_NAD_FAD-bd"/>
</dbReference>
<evidence type="ECO:0000313" key="3">
    <source>
        <dbReference type="Proteomes" id="UP000248724"/>
    </source>
</evidence>
<dbReference type="Pfam" id="PF00899">
    <property type="entry name" value="ThiF"/>
    <property type="match status" value="1"/>
</dbReference>
<dbReference type="Proteomes" id="UP000248724">
    <property type="component" value="Unassembled WGS sequence"/>
</dbReference>
<accession>A0A2W6ABR6</accession>
<dbReference type="SUPFAM" id="SSF69572">
    <property type="entry name" value="Activating enzymes of the ubiquitin-like proteins"/>
    <property type="match status" value="1"/>
</dbReference>
<sequence length="310" mass="32542">MGTPRPWTGFTSTNGRMSRRPACPCLLGSASMADHPRYSRNVALFGQAGQTRVAASRVAIVGAGGIGSHVAQQLSHLGVGALSVVDPDVVTTSSLNRLVGATPQDAAAASYKAVIAQRMCAAILPEMRIRVVTAPLLDQGAQEAILACTSVMSCLDDDAARLDLIAICCRNGLPFFDLATDTGGSNGNTWYGGRVMFSGAGERCPLCMDLINQSALQRAAMSVDQLEVDATIYGVGRDDLNASGPSVVSLNGVVASLAVTEWMVWTTGLRSPNALVEYRGSVGASFIGNDAPRPDCYYCRMWPTQTATGF</sequence>
<dbReference type="PANTHER" id="PTHR43267:SF2">
    <property type="entry name" value="TRNA THREONYLCARBAMOYLADENOSINE DEHYDRATASE 1-RELATED"/>
    <property type="match status" value="1"/>
</dbReference>
<feature type="domain" description="THIF-type NAD/FAD binding fold" evidence="1">
    <location>
        <begin position="38"/>
        <end position="277"/>
    </location>
</feature>
<dbReference type="AlphaFoldDB" id="A0A2W6ABR6"/>
<comment type="caution">
    <text evidence="2">The sequence shown here is derived from an EMBL/GenBank/DDBJ whole genome shotgun (WGS) entry which is preliminary data.</text>
</comment>
<dbReference type="InterPro" id="IPR045886">
    <property type="entry name" value="ThiF/MoeB/HesA"/>
</dbReference>
<gene>
    <name evidence="2" type="ORF">DLM65_03225</name>
</gene>
<dbReference type="InterPro" id="IPR035985">
    <property type="entry name" value="Ubiquitin-activating_enz"/>
</dbReference>
<evidence type="ECO:0000313" key="2">
    <source>
        <dbReference type="EMBL" id="PZR82738.1"/>
    </source>
</evidence>
<dbReference type="GO" id="GO:0008641">
    <property type="term" value="F:ubiquitin-like modifier activating enzyme activity"/>
    <property type="evidence" value="ECO:0007669"/>
    <property type="project" value="InterPro"/>
</dbReference>
<organism evidence="2 3">
    <name type="scientific">Candidatus Aeolococcus gillhamiae</name>
    <dbReference type="NCBI Taxonomy" id="3127015"/>
    <lineage>
        <taxon>Bacteria</taxon>
        <taxon>Bacillati</taxon>
        <taxon>Candidatus Dormiibacterota</taxon>
        <taxon>Candidatus Dormibacteria</taxon>
        <taxon>Candidatus Aeolococcales</taxon>
        <taxon>Candidatus Aeolococcaceae</taxon>
        <taxon>Candidatus Aeolococcus</taxon>
    </lineage>
</organism>
<protein>
    <recommendedName>
        <fullName evidence="1">THIF-type NAD/FAD binding fold domain-containing protein</fullName>
    </recommendedName>
</protein>
<dbReference type="PANTHER" id="PTHR43267">
    <property type="entry name" value="TRNA THREONYLCARBAMOYLADENOSINE DEHYDRATASE"/>
    <property type="match status" value="1"/>
</dbReference>
<reference evidence="2 3" key="1">
    <citation type="journal article" date="2017" name="Nature">
        <title>Atmospheric trace gases support primary production in Antarctic desert surface soil.</title>
        <authorList>
            <person name="Ji M."/>
            <person name="Greening C."/>
            <person name="Vanwonterghem I."/>
            <person name="Carere C.R."/>
            <person name="Bay S.K."/>
            <person name="Steen J.A."/>
            <person name="Montgomery K."/>
            <person name="Lines T."/>
            <person name="Beardall J."/>
            <person name="van Dorst J."/>
            <person name="Snape I."/>
            <person name="Stott M.B."/>
            <person name="Hugenholtz P."/>
            <person name="Ferrari B.C."/>
        </authorList>
    </citation>
    <scope>NUCLEOTIDE SEQUENCE [LARGE SCALE GENOMIC DNA]</scope>
    <source>
        <strain evidence="2">RRmetagenome_bin12</strain>
    </source>
</reference>
<dbReference type="EMBL" id="QHBU01000059">
    <property type="protein sequence ID" value="PZR82738.1"/>
    <property type="molecule type" value="Genomic_DNA"/>
</dbReference>
<evidence type="ECO:0000259" key="1">
    <source>
        <dbReference type="Pfam" id="PF00899"/>
    </source>
</evidence>
<name>A0A2W6ABR6_9BACT</name>
<dbReference type="GO" id="GO:0061503">
    <property type="term" value="F:tRNA threonylcarbamoyladenosine dehydratase"/>
    <property type="evidence" value="ECO:0007669"/>
    <property type="project" value="TreeGrafter"/>
</dbReference>
<dbReference type="GO" id="GO:0061504">
    <property type="term" value="P:cyclic threonylcarbamoyladenosine biosynthetic process"/>
    <property type="evidence" value="ECO:0007669"/>
    <property type="project" value="TreeGrafter"/>
</dbReference>
<proteinExistence type="predicted"/>